<gene>
    <name evidence="1" type="ORF">JK386_15785</name>
</gene>
<dbReference type="AlphaFoldDB" id="A0A938YB16"/>
<accession>A0A938YB16</accession>
<evidence type="ECO:0000313" key="2">
    <source>
        <dbReference type="Proteomes" id="UP000663791"/>
    </source>
</evidence>
<evidence type="ECO:0008006" key="3">
    <source>
        <dbReference type="Google" id="ProtNLM"/>
    </source>
</evidence>
<dbReference type="RefSeq" id="WP_205292681.1">
    <property type="nucleotide sequence ID" value="NZ_CP074406.1"/>
</dbReference>
<comment type="caution">
    <text evidence="1">The sequence shown here is derived from an EMBL/GenBank/DDBJ whole genome shotgun (WGS) entry which is preliminary data.</text>
</comment>
<sequence>MSRWRPSQDRGTAATEYALLALLIAGVIVTAVSAFDGSVMDLLSSAGLLDALSP</sequence>
<keyword evidence="2" id="KW-1185">Reference proteome</keyword>
<organism evidence="1 2">
    <name type="scientific">Nocardioides faecalis</name>
    <dbReference type="NCBI Taxonomy" id="2803858"/>
    <lineage>
        <taxon>Bacteria</taxon>
        <taxon>Bacillati</taxon>
        <taxon>Actinomycetota</taxon>
        <taxon>Actinomycetes</taxon>
        <taxon>Propionibacteriales</taxon>
        <taxon>Nocardioidaceae</taxon>
        <taxon>Nocardioides</taxon>
    </lineage>
</organism>
<reference evidence="1" key="1">
    <citation type="submission" date="2021-01" db="EMBL/GenBank/DDBJ databases">
        <title>Novel species in genus Nocardioides.</title>
        <authorList>
            <person name="Zhang G."/>
        </authorList>
    </citation>
    <scope>NUCLEOTIDE SEQUENCE</scope>
    <source>
        <strain evidence="1">Zg-536</strain>
    </source>
</reference>
<name>A0A938YB16_9ACTN</name>
<dbReference type="EMBL" id="JAERTX010000016">
    <property type="protein sequence ID" value="MBM9461363.1"/>
    <property type="molecule type" value="Genomic_DNA"/>
</dbReference>
<evidence type="ECO:0000313" key="1">
    <source>
        <dbReference type="EMBL" id="MBM9461363.1"/>
    </source>
</evidence>
<proteinExistence type="predicted"/>
<protein>
    <recommendedName>
        <fullName evidence="3">Flp family type IVb pilin</fullName>
    </recommendedName>
</protein>
<dbReference type="Proteomes" id="UP000663791">
    <property type="component" value="Unassembled WGS sequence"/>
</dbReference>